<organism evidence="2 3">
    <name type="scientific">SAR86 cluster bacterium</name>
    <dbReference type="NCBI Taxonomy" id="2030880"/>
    <lineage>
        <taxon>Bacteria</taxon>
        <taxon>Pseudomonadati</taxon>
        <taxon>Pseudomonadota</taxon>
        <taxon>Gammaproteobacteria</taxon>
        <taxon>SAR86 cluster</taxon>
    </lineage>
</organism>
<gene>
    <name evidence="2" type="ORF">HQ497_02155</name>
</gene>
<dbReference type="Proteomes" id="UP000754644">
    <property type="component" value="Unassembled WGS sequence"/>
</dbReference>
<accession>A0A972VTU0</accession>
<evidence type="ECO:0000256" key="1">
    <source>
        <dbReference type="SAM" id="SignalP"/>
    </source>
</evidence>
<proteinExistence type="predicted"/>
<dbReference type="EMBL" id="JABMOJ010000073">
    <property type="protein sequence ID" value="NQV64143.1"/>
    <property type="molecule type" value="Genomic_DNA"/>
</dbReference>
<sequence>MKKTVLQWIFQSTIWCYLCLSSSVFANGQETDMTSNWDEVQKDTLSILADPDNWGQYGCGELLHVLFPGLIIYATTNNEKMVGSLMAMYQTAMQICPVPERRNFYTELKNVVIDIPPAPNVFMPFLLVESDRPIVAEATIDFAMMAGRVEDGLIPVEQLFGFLSDGLAANPGALYGGLIFLGDPRVVRIIWGYRYQLSDEEISEAARSRTVYPTVDAFDFWLRWAEDLATQGETESGRFGSVVSAMAMIIRDDSVNSFSKANRRFGYVHSKDKAVIEMETFETYTRKEYGGSILDRLYALERVEAPPKLTSDVILRFGYEPKAPFSQQYRDAYDAQ</sequence>
<dbReference type="AlphaFoldDB" id="A0A972VTU0"/>
<feature type="signal peptide" evidence="1">
    <location>
        <begin position="1"/>
        <end position="26"/>
    </location>
</feature>
<evidence type="ECO:0000313" key="2">
    <source>
        <dbReference type="EMBL" id="NQV64143.1"/>
    </source>
</evidence>
<protein>
    <submittedName>
        <fullName evidence="2">Uncharacterized protein</fullName>
    </submittedName>
</protein>
<evidence type="ECO:0000313" key="3">
    <source>
        <dbReference type="Proteomes" id="UP000754644"/>
    </source>
</evidence>
<reference evidence="2" key="1">
    <citation type="submission" date="2020-05" db="EMBL/GenBank/DDBJ databases">
        <title>Sulfur intermediates as new biogeochemical hubs in an aquatic model microbial ecosystem.</title>
        <authorList>
            <person name="Vigneron A."/>
        </authorList>
    </citation>
    <scope>NUCLEOTIDE SEQUENCE</scope>
    <source>
        <strain evidence="2">Bin.250</strain>
    </source>
</reference>
<name>A0A972VTU0_9GAMM</name>
<comment type="caution">
    <text evidence="2">The sequence shown here is derived from an EMBL/GenBank/DDBJ whole genome shotgun (WGS) entry which is preliminary data.</text>
</comment>
<feature type="chain" id="PRO_5037110701" evidence="1">
    <location>
        <begin position="27"/>
        <end position="336"/>
    </location>
</feature>
<keyword evidence="1" id="KW-0732">Signal</keyword>